<keyword evidence="3" id="KW-1185">Reference proteome</keyword>
<organism evidence="2 3">
    <name type="scientific">Aspergillus indologenus CBS 114.80</name>
    <dbReference type="NCBI Taxonomy" id="1450541"/>
    <lineage>
        <taxon>Eukaryota</taxon>
        <taxon>Fungi</taxon>
        <taxon>Dikarya</taxon>
        <taxon>Ascomycota</taxon>
        <taxon>Pezizomycotina</taxon>
        <taxon>Eurotiomycetes</taxon>
        <taxon>Eurotiomycetidae</taxon>
        <taxon>Eurotiales</taxon>
        <taxon>Aspergillaceae</taxon>
        <taxon>Aspergillus</taxon>
        <taxon>Aspergillus subgen. Circumdati</taxon>
    </lineage>
</organism>
<dbReference type="PANTHER" id="PTHR42085:SF1">
    <property type="entry name" value="F-BOX DOMAIN-CONTAINING PROTEIN"/>
    <property type="match status" value="1"/>
</dbReference>
<evidence type="ECO:0000259" key="1">
    <source>
        <dbReference type="Pfam" id="PF24864"/>
    </source>
</evidence>
<dbReference type="EMBL" id="KZ825720">
    <property type="protein sequence ID" value="PYI24904.1"/>
    <property type="molecule type" value="Genomic_DNA"/>
</dbReference>
<dbReference type="Pfam" id="PF24864">
    <property type="entry name" value="DUF7730"/>
    <property type="match status" value="1"/>
</dbReference>
<dbReference type="InterPro" id="IPR056632">
    <property type="entry name" value="DUF7730"/>
</dbReference>
<dbReference type="AlphaFoldDB" id="A0A2V5HS28"/>
<reference evidence="2 3" key="1">
    <citation type="submission" date="2018-02" db="EMBL/GenBank/DDBJ databases">
        <title>The genomes of Aspergillus section Nigri reveals drivers in fungal speciation.</title>
        <authorList>
            <consortium name="DOE Joint Genome Institute"/>
            <person name="Vesth T.C."/>
            <person name="Nybo J."/>
            <person name="Theobald S."/>
            <person name="Brandl J."/>
            <person name="Frisvad J.C."/>
            <person name="Nielsen K.F."/>
            <person name="Lyhne E.K."/>
            <person name="Kogle M.E."/>
            <person name="Kuo A."/>
            <person name="Riley R."/>
            <person name="Clum A."/>
            <person name="Nolan M."/>
            <person name="Lipzen A."/>
            <person name="Salamov A."/>
            <person name="Henrissat B."/>
            <person name="Wiebenga A."/>
            <person name="De vries R.P."/>
            <person name="Grigoriev I.V."/>
            <person name="Mortensen U.H."/>
            <person name="Andersen M.R."/>
            <person name="Baker S.E."/>
        </authorList>
    </citation>
    <scope>NUCLEOTIDE SEQUENCE [LARGE SCALE GENOMIC DNA]</scope>
    <source>
        <strain evidence="2 3">CBS 114.80</strain>
    </source>
</reference>
<protein>
    <recommendedName>
        <fullName evidence="1">DUF7730 domain-containing protein</fullName>
    </recommendedName>
</protein>
<accession>A0A2V5HS28</accession>
<dbReference type="InterPro" id="IPR038883">
    <property type="entry name" value="AN11006-like"/>
</dbReference>
<sequence>MTIHDGTVPAAKPPPKWKVYQRKLKTMGRLFRPRGISVRRSPSATVTDPAPFPFLRLPRELRDQIYRELLTVDNNNNEDNNEDGDGGALWIRYSQRRHRWWDATPYSPVRGGGGPRRPRPRLTLGLLRTSQRVRAETLPLLFSCNRIWLDASPARCLAFLSSLPPAVHRSIRHLKLWLDVYLDCGMATGALRHQDRDDRALATARVHRDLLAPWQALFPWMQRHLPALTTLHIRLGANRAWHARNLRAALPDWLRFYETGWVEQVRALRQVCTLRVEARLQWCDELEHGERVALQALRREVRMVSGFEEVAVEWHQVFFVCSAGEQFPTTSLCVVLQRREGQSAGAQGDLGLVVASCTGLGDNGAMLLSRPMRRHIESESTGIITATPLSTLTRA</sequence>
<evidence type="ECO:0000313" key="3">
    <source>
        <dbReference type="Proteomes" id="UP000248817"/>
    </source>
</evidence>
<feature type="domain" description="DUF7730" evidence="1">
    <location>
        <begin position="54"/>
        <end position="244"/>
    </location>
</feature>
<dbReference type="Proteomes" id="UP000248817">
    <property type="component" value="Unassembled WGS sequence"/>
</dbReference>
<proteinExistence type="predicted"/>
<name>A0A2V5HS28_9EURO</name>
<evidence type="ECO:0000313" key="2">
    <source>
        <dbReference type="EMBL" id="PYI24904.1"/>
    </source>
</evidence>
<dbReference type="PANTHER" id="PTHR42085">
    <property type="entry name" value="F-BOX DOMAIN-CONTAINING PROTEIN"/>
    <property type="match status" value="1"/>
</dbReference>
<gene>
    <name evidence="2" type="ORF">BP00DRAFT_499882</name>
</gene>